<dbReference type="PATRIC" id="fig|1454006.5.peg.2827"/>
<dbReference type="Pfam" id="PF13585">
    <property type="entry name" value="CHU_C"/>
    <property type="match status" value="1"/>
</dbReference>
<gene>
    <name evidence="1" type="ORF">AW14_14275</name>
</gene>
<dbReference type="KEGG" id="sze:AW14_14275"/>
<dbReference type="NCBIfam" id="NF038133">
    <property type="entry name" value="choice_anch_L"/>
    <property type="match status" value="1"/>
</dbReference>
<name>A0A0C5WC19_9FLAO</name>
<protein>
    <recommendedName>
        <fullName evidence="3">T9SS type B sorting domain-containing protein</fullName>
    </recommendedName>
</protein>
<dbReference type="HOGENOM" id="CLU_001022_1_0_10"/>
<dbReference type="NCBIfam" id="TIGR04131">
    <property type="entry name" value="Bac_Flav_CTERM"/>
    <property type="match status" value="1"/>
</dbReference>
<keyword evidence="2" id="KW-1185">Reference proteome</keyword>
<sequence>MKSNLQSFVILTIFLCSCNSIFSQKITVDSSLGLQELIENHLIDGCVEVSNITSSVNGSVDGLSSFAYFNRGTSNFPFETGIMLSTGNATSGGNIANSNELSEGSSNWGTDPDLNAVLGISNTLNATSIEFDFISISNQIQFNYILASEEYTGTNPCQYSDGFAFLIKEEASTGPYENIALIPGTNTPVNTQNIRNEIVAGTCPAVNEQYFDGYNIGDTNYNGRTTVLTATKTIVPYVRYHIKLIIADQSDETFDSAVFIQGNSFKILDLGEDIATCSNVVPLNADIQNSQASYAWFKDDVLINGETNATLNVTETGLYRVEVTVPLSSSTCTEIDEINIVLDTEETINPISPFLICDDVSGDEIEAFDLALKDQEIINNIPASFLNYTFSYHLSEALARSGTDPGVSGVINNTSNPQPIFVRIENTDTGCLGFTSFDLTVNPLPVITQPTTLEICDSDGNPNGQTNIDLTQKNVEITQSQSNLLVSYHYSALDAESGMNPITMPYQNTNPTETLYVRIWDSQTGCVSTTTLDINITNSPLVNFTTQYIDACDSDKNGEAFFDLTSVLSDIIGSTTNVTPTFHETRSDAENGSNPIVNTTNYQFTNGNPEPGSTTVYARIEDNSTGCASVVAVELHTNLLVTGTNNIEAAYCEEENNNGFMDIILSEVELFIANGIPDVVVTFYDSQNDLDNNNNPIDKSQPYQLDVTTPKTLYILIERNGCAEPFEYILRVNPIITFKPINPLPYCDTDQDGIVDVDLQSFDNEITNGNSSFNVTYYQTENDARTNGPMLPPLYSVNQNATVWALIANPANGCRSVNSFDIEIKTPPVATAPATIVACNNTGVLNIRLEDVIDEIVTNRTGLTIDFYSSFADADAAINPLNKNTFDAVTETLYVRVDDGECPNILPFDIIVNTIPVIPNISSFQLCENDNNQKEDFIFADKDADIINGQAGKTVYYFENEMDALNGNTTNAIDKNNPYTNISSPQTIYVRVENVTDANCFSTSSFTIQVASNPIYAPLTSYLVCDDASNDEKYVFDLNEKITQLKSGSPDPDNLNVSFHISDIDALSGNAPLSLNYTNATNPQTIYARMVNANSQCFVVESLDINIIEAPKVTQANIFRVCDVNNDGQVIFNLDDADYDILDRDKTNLVVHYFENLSDIDDANPLNNSAAIVNPNNYTNTSNPQTVYIKVTNTLSRCYSVVPLDLIVDLPPVLNNIGTLQICDNVTNTYDLSQIDNLIVNNPGDKIISYHNNQNDANNSISPVGPIFNYTSSYHIIFIRVENISNGCSQVGSFNLQINQNPVANTPPDLTYCDDNFDGFYEFNLDENKSAILGSQNATNLSVYYYNNDILNAEEDRNRLPVLHTATNGEIIYARVENTLTGCYDITQFTTYINPLPIVNINDIIPLCLDNLPLLVSADTGNPGDTYLWDTGATTPDVLFDIQDIGMHFVTVTTPNNCSVTKNFSLIESEEATINFTTKVDFADPNSITVDVSGIGNYVYILDNGEPQTSNVFNNVTLGRHLVTIRDLNGCQDVSKEVVVIDVPKFFTPNSDGYFDNWHIIGIEEIPGTLVYIFDRYGKLLKTLPDNSIGWNGTFNGQNMPADDYWFVAKVIQDGNAFEIKGHFALKR</sequence>
<dbReference type="InterPro" id="IPR026341">
    <property type="entry name" value="T9SS_type_B"/>
</dbReference>
<organism evidence="1 2">
    <name type="scientific">Siansivirga zeaxanthinifaciens CC-SAMT-1</name>
    <dbReference type="NCBI Taxonomy" id="1454006"/>
    <lineage>
        <taxon>Bacteria</taxon>
        <taxon>Pseudomonadati</taxon>
        <taxon>Bacteroidota</taxon>
        <taxon>Flavobacteriia</taxon>
        <taxon>Flavobacteriales</taxon>
        <taxon>Flavobacteriaceae</taxon>
        <taxon>Siansivirga</taxon>
    </lineage>
</organism>
<dbReference type="Proteomes" id="UP000032229">
    <property type="component" value="Chromosome"/>
</dbReference>
<dbReference type="EMBL" id="CP007202">
    <property type="protein sequence ID" value="AJR04628.1"/>
    <property type="molecule type" value="Genomic_DNA"/>
</dbReference>
<dbReference type="InterPro" id="IPR049804">
    <property type="entry name" value="Choice_anch_L"/>
</dbReference>
<proteinExistence type="predicted"/>
<evidence type="ECO:0000313" key="1">
    <source>
        <dbReference type="EMBL" id="AJR04628.1"/>
    </source>
</evidence>
<dbReference type="STRING" id="1454006.AW14_14275"/>
<evidence type="ECO:0008006" key="3">
    <source>
        <dbReference type="Google" id="ProtNLM"/>
    </source>
</evidence>
<evidence type="ECO:0000313" key="2">
    <source>
        <dbReference type="Proteomes" id="UP000032229"/>
    </source>
</evidence>
<accession>A0A0C5WC19</accession>
<reference evidence="1 2" key="1">
    <citation type="submission" date="2014-02" db="EMBL/GenBank/DDBJ databases">
        <authorList>
            <person name="Young C.-C."/>
            <person name="Hameed A."/>
            <person name="Huang H.-C."/>
            <person name="Shahina M."/>
        </authorList>
    </citation>
    <scope>NUCLEOTIDE SEQUENCE [LARGE SCALE GENOMIC DNA]</scope>
    <source>
        <strain evidence="1 2">CC-SAMT-1</strain>
    </source>
</reference>
<dbReference type="PROSITE" id="PS51257">
    <property type="entry name" value="PROKAR_LIPOPROTEIN"/>
    <property type="match status" value="1"/>
</dbReference>
<dbReference type="RefSeq" id="WP_052647530.1">
    <property type="nucleotide sequence ID" value="NZ_CP007202.1"/>
</dbReference>